<name>A0A1G2DDN8_9BACT</name>
<organism evidence="2 3">
    <name type="scientific">Candidatus Lloydbacteria bacterium RIFCSPHIGHO2_02_FULL_51_22</name>
    <dbReference type="NCBI Taxonomy" id="1798663"/>
    <lineage>
        <taxon>Bacteria</taxon>
        <taxon>Candidatus Lloydiibacteriota</taxon>
    </lineage>
</organism>
<evidence type="ECO:0000313" key="2">
    <source>
        <dbReference type="EMBL" id="OGZ11653.1"/>
    </source>
</evidence>
<dbReference type="PIRSF" id="PIRSF003174">
    <property type="entry name" value="CreA"/>
    <property type="match status" value="1"/>
</dbReference>
<dbReference type="GO" id="GO:0005829">
    <property type="term" value="C:cytosol"/>
    <property type="evidence" value="ECO:0007669"/>
    <property type="project" value="TreeGrafter"/>
</dbReference>
<keyword evidence="1" id="KW-0732">Signal</keyword>
<reference evidence="2 3" key="1">
    <citation type="journal article" date="2016" name="Nat. Commun.">
        <title>Thousands of microbial genomes shed light on interconnected biogeochemical processes in an aquifer system.</title>
        <authorList>
            <person name="Anantharaman K."/>
            <person name="Brown C.T."/>
            <person name="Hug L.A."/>
            <person name="Sharon I."/>
            <person name="Castelle C.J."/>
            <person name="Probst A.J."/>
            <person name="Thomas B.C."/>
            <person name="Singh A."/>
            <person name="Wilkins M.J."/>
            <person name="Karaoz U."/>
            <person name="Brodie E.L."/>
            <person name="Williams K.H."/>
            <person name="Hubbard S.S."/>
            <person name="Banfield J.F."/>
        </authorList>
    </citation>
    <scope>NUCLEOTIDE SEQUENCE [LARGE SCALE GENOMIC DNA]</scope>
</reference>
<protein>
    <recommendedName>
        <fullName evidence="4">Protein CreA</fullName>
    </recommendedName>
</protein>
<evidence type="ECO:0000256" key="1">
    <source>
        <dbReference type="SAM" id="SignalP"/>
    </source>
</evidence>
<comment type="caution">
    <text evidence="2">The sequence shown here is derived from an EMBL/GenBank/DDBJ whole genome shotgun (WGS) entry which is preliminary data.</text>
</comment>
<feature type="chain" id="PRO_5009582528" description="Protein CreA" evidence="1">
    <location>
        <begin position="20"/>
        <end position="158"/>
    </location>
</feature>
<gene>
    <name evidence="2" type="ORF">A3D67_00475</name>
</gene>
<dbReference type="PANTHER" id="PTHR37952">
    <property type="match status" value="1"/>
</dbReference>
<sequence length="158" mass="17228">MRRVIVLVLSLLMAETVMAETIGSVDTTFRVLGSNDKIVVEAFDDPRVNGVSCYLSRAKTGGVTGSIGLAEDKSDSSVACRQVSTTISFKSSLPRQEEVFSERASILFKRIHVVRMVDVGRRMLVYLVYSDKLIDGSPKNSITAVALPTGVELSIKKE</sequence>
<proteinExistence type="predicted"/>
<dbReference type="EMBL" id="MHLN01000017">
    <property type="protein sequence ID" value="OGZ11653.1"/>
    <property type="molecule type" value="Genomic_DNA"/>
</dbReference>
<dbReference type="InterPro" id="IPR010292">
    <property type="entry name" value="Uncharacterised_CreA"/>
</dbReference>
<feature type="signal peptide" evidence="1">
    <location>
        <begin position="1"/>
        <end position="19"/>
    </location>
</feature>
<dbReference type="AlphaFoldDB" id="A0A1G2DDN8"/>
<evidence type="ECO:0008006" key="4">
    <source>
        <dbReference type="Google" id="ProtNLM"/>
    </source>
</evidence>
<evidence type="ECO:0000313" key="3">
    <source>
        <dbReference type="Proteomes" id="UP000178099"/>
    </source>
</evidence>
<dbReference type="PANTHER" id="PTHR37952:SF2">
    <property type="entry name" value="PROTEIN CREA"/>
    <property type="match status" value="1"/>
</dbReference>
<accession>A0A1G2DDN8</accession>
<dbReference type="Pfam" id="PF05981">
    <property type="entry name" value="CreA"/>
    <property type="match status" value="1"/>
</dbReference>
<dbReference type="Proteomes" id="UP000178099">
    <property type="component" value="Unassembled WGS sequence"/>
</dbReference>